<dbReference type="Pfam" id="PF13354">
    <property type="entry name" value="Beta-lactamase2"/>
    <property type="match status" value="1"/>
</dbReference>
<dbReference type="InterPro" id="IPR045155">
    <property type="entry name" value="Beta-lactam_cat"/>
</dbReference>
<dbReference type="AlphaFoldDB" id="A0A5C5RKI6"/>
<dbReference type="EMBL" id="VIGV01000004">
    <property type="protein sequence ID" value="TWS23220.1"/>
    <property type="molecule type" value="Genomic_DNA"/>
</dbReference>
<protein>
    <submittedName>
        <fullName evidence="3">Serine hydrolase</fullName>
    </submittedName>
</protein>
<dbReference type="SUPFAM" id="SSF56601">
    <property type="entry name" value="beta-lactamase/transpeptidase-like"/>
    <property type="match status" value="1"/>
</dbReference>
<feature type="chain" id="PRO_5022743577" evidence="1">
    <location>
        <begin position="24"/>
        <end position="339"/>
    </location>
</feature>
<dbReference type="GO" id="GO:0008800">
    <property type="term" value="F:beta-lactamase activity"/>
    <property type="evidence" value="ECO:0007669"/>
    <property type="project" value="InterPro"/>
</dbReference>
<dbReference type="OrthoDB" id="503335at2"/>
<keyword evidence="4" id="KW-1185">Reference proteome</keyword>
<reference evidence="3 4" key="1">
    <citation type="submission" date="2019-08" db="EMBL/GenBank/DDBJ databases">
        <title>Tsukamurella conjunctivitidis sp. nov., Tsukamurella assacharolytica sp. nov. and Tsukamurella sputae sp. nov. isolated from patients with conjunctivitis, bacteraemia (lymphoma) and respiratory infection (sputum) in Hong Kong.</title>
        <authorList>
            <person name="Fok K.M.N."/>
            <person name="Fong J.Y.H."/>
        </authorList>
    </citation>
    <scope>NUCLEOTIDE SEQUENCE [LARGE SCALE GENOMIC DNA]</scope>
    <source>
        <strain evidence="3 4">HKU70</strain>
    </source>
</reference>
<dbReference type="InterPro" id="IPR000871">
    <property type="entry name" value="Beta-lactam_class-A"/>
</dbReference>
<evidence type="ECO:0000313" key="3">
    <source>
        <dbReference type="EMBL" id="TWS23220.1"/>
    </source>
</evidence>
<dbReference type="PANTHER" id="PTHR35333:SF5">
    <property type="entry name" value="CONSERVED LIPOPROTEIN LPQF-RELATED"/>
    <property type="match status" value="1"/>
</dbReference>
<name>A0A5C5RKI6_9ACTN</name>
<keyword evidence="3" id="KW-0378">Hydrolase</keyword>
<dbReference type="GO" id="GO:0046677">
    <property type="term" value="P:response to antibiotic"/>
    <property type="evidence" value="ECO:0007669"/>
    <property type="project" value="InterPro"/>
</dbReference>
<dbReference type="PANTHER" id="PTHR35333">
    <property type="entry name" value="BETA-LACTAMASE"/>
    <property type="match status" value="1"/>
</dbReference>
<dbReference type="Proteomes" id="UP000319792">
    <property type="component" value="Unassembled WGS sequence"/>
</dbReference>
<sequence length="339" mass="35482">MRRPVLAALTALLVAAGPVPAAAAAPCPPPPTADTATADGWAGYLAQHRDEVSLVVDDGRGGTLQHRADVAMPTASMVKLVHLAALTAEAAAGRIDMNERIPLSAWQKWYKTSGGTPTDGGMHIEALKYLGIPADDGVPRNMSGTVSLHQLADVMIRLSDSAAPDAILARLGDGPLRAVMDRYGMPGAPPVFASTYDSLLAANASTEQALFDAIRRHTYSAPARSFARLIRDLATGEFGPGAALARPFLEWQSAGPEQLAPVGLQTLGFKGGSFPGVRTLSVEGRRPDGSVATAVFMVERVPMTDLAKDNAAAMPHQAMLIDAMTDADTRGRVACALRS</sequence>
<proteinExistence type="predicted"/>
<dbReference type="InterPro" id="IPR012338">
    <property type="entry name" value="Beta-lactam/transpept-like"/>
</dbReference>
<evidence type="ECO:0000259" key="2">
    <source>
        <dbReference type="Pfam" id="PF13354"/>
    </source>
</evidence>
<dbReference type="RefSeq" id="WP_146434677.1">
    <property type="nucleotide sequence ID" value="NZ_VIGV01000004.1"/>
</dbReference>
<dbReference type="Gene3D" id="3.40.710.10">
    <property type="entry name" value="DD-peptidase/beta-lactamase superfamily"/>
    <property type="match status" value="1"/>
</dbReference>
<feature type="domain" description="Beta-lactamase class A catalytic" evidence="2">
    <location>
        <begin position="55"/>
        <end position="239"/>
    </location>
</feature>
<keyword evidence="1" id="KW-0732">Signal</keyword>
<evidence type="ECO:0000256" key="1">
    <source>
        <dbReference type="SAM" id="SignalP"/>
    </source>
</evidence>
<accession>A0A5C5RKI6</accession>
<comment type="caution">
    <text evidence="3">The sequence shown here is derived from an EMBL/GenBank/DDBJ whole genome shotgun (WGS) entry which is preliminary data.</text>
</comment>
<feature type="signal peptide" evidence="1">
    <location>
        <begin position="1"/>
        <end position="23"/>
    </location>
</feature>
<organism evidence="3 4">
    <name type="scientific">Tsukamurella sputi</name>
    <dbReference type="NCBI Taxonomy" id="2591848"/>
    <lineage>
        <taxon>Bacteria</taxon>
        <taxon>Bacillati</taxon>
        <taxon>Actinomycetota</taxon>
        <taxon>Actinomycetes</taxon>
        <taxon>Mycobacteriales</taxon>
        <taxon>Tsukamurellaceae</taxon>
        <taxon>Tsukamurella</taxon>
    </lineage>
</organism>
<dbReference type="GO" id="GO:0030655">
    <property type="term" value="P:beta-lactam antibiotic catabolic process"/>
    <property type="evidence" value="ECO:0007669"/>
    <property type="project" value="InterPro"/>
</dbReference>
<gene>
    <name evidence="3" type="ORF">FK268_12970</name>
</gene>
<evidence type="ECO:0000313" key="4">
    <source>
        <dbReference type="Proteomes" id="UP000319792"/>
    </source>
</evidence>